<dbReference type="PROSITE" id="PS51257">
    <property type="entry name" value="PROKAR_LIPOPROTEIN"/>
    <property type="match status" value="1"/>
</dbReference>
<dbReference type="InterPro" id="IPR012334">
    <property type="entry name" value="Pectin_lyas_fold"/>
</dbReference>
<keyword evidence="1" id="KW-0472">Membrane</keyword>
<dbReference type="InterPro" id="IPR059226">
    <property type="entry name" value="Choice_anch_Q_dom"/>
</dbReference>
<dbReference type="NCBIfam" id="NF041518">
    <property type="entry name" value="choice_anch_Q"/>
    <property type="match status" value="1"/>
</dbReference>
<evidence type="ECO:0000256" key="1">
    <source>
        <dbReference type="SAM" id="Phobius"/>
    </source>
</evidence>
<dbReference type="NCBIfam" id="TIGR04183">
    <property type="entry name" value="Por_Secre_tail"/>
    <property type="match status" value="1"/>
</dbReference>
<feature type="domain" description="Secretion system C-terminal sorting" evidence="2">
    <location>
        <begin position="751"/>
        <end position="817"/>
    </location>
</feature>
<accession>A0A6I6G5N8</accession>
<keyword evidence="4" id="KW-1185">Reference proteome</keyword>
<dbReference type="Proteomes" id="UP000426027">
    <property type="component" value="Chromosome"/>
</dbReference>
<dbReference type="EMBL" id="CP046566">
    <property type="protein sequence ID" value="QGW27527.1"/>
    <property type="molecule type" value="Genomic_DNA"/>
</dbReference>
<organism evidence="3 4">
    <name type="scientific">Phnomibacter ginsenosidimutans</name>
    <dbReference type="NCBI Taxonomy" id="2676868"/>
    <lineage>
        <taxon>Bacteria</taxon>
        <taxon>Pseudomonadati</taxon>
        <taxon>Bacteroidota</taxon>
        <taxon>Chitinophagia</taxon>
        <taxon>Chitinophagales</taxon>
        <taxon>Chitinophagaceae</taxon>
        <taxon>Phnomibacter</taxon>
    </lineage>
</organism>
<dbReference type="InterPro" id="IPR011050">
    <property type="entry name" value="Pectin_lyase_fold/virulence"/>
</dbReference>
<reference evidence="3 4" key="1">
    <citation type="submission" date="2019-11" db="EMBL/GenBank/DDBJ databases">
        <authorList>
            <person name="Im W.T."/>
        </authorList>
    </citation>
    <scope>NUCLEOTIDE SEQUENCE [LARGE SCALE GENOMIC DNA]</scope>
    <source>
        <strain evidence="3 4">SB-02</strain>
    </source>
</reference>
<dbReference type="InterPro" id="IPR026444">
    <property type="entry name" value="Secre_tail"/>
</dbReference>
<dbReference type="RefSeq" id="WP_157477379.1">
    <property type="nucleotide sequence ID" value="NZ_CP046566.1"/>
</dbReference>
<dbReference type="Pfam" id="PF18962">
    <property type="entry name" value="Por_Secre_tail"/>
    <property type="match status" value="1"/>
</dbReference>
<name>A0A6I6G5N8_9BACT</name>
<sequence>MNTSSNKRIIYGILFINAIAIFISCFATAQTTYYVDIARPDNSGAGTSWAAAKKDLQVAINIASSGDQIWVKAGTYLPTHDPFANTTPSNNRDKVFSLKNGVTIYGGFAGTETLLSQRNVRSNVTILSGDLGVVNTVNDNAYHVVLSVNCTNATRLDGFSIMKGYAVAVSGSGITVGGRRIERFKGGGVSNYYSATTFANCIITENSADCTDTGDDSWGAGMDCYLSTSSIENCSFAGNSFLMGGGSFGVFGAGISIIGSGTTINKCLFYSNSSGSGFLDGSRGGALYLVGTATITNSVFYNNTASNGAALSMGGAADNTSAITNCSFVNNTSLYAGTAYSGFSKSQFRNCVFWNNSPTITSIPGRNEIYSQETMIANQPTFTNCIIRDATGAPIAVTNTTVINSLNGNPLFVSQADGDGLDNIWGTGDDGLRLQCASPAIGAGTGVTPTDDLLNLSRTTTIDIGAYEGGYTSSSFNSISSVNTTVQLVQNATGVTHYSDCSNDLVEVQSGGACTIGGTVTAKVWIETVQPSNYVKRHYEITPQQNTTTATGRVTLYFRQQEFADFNAVNTIKLPTGPADAAGIANIHIEKRGGTSSNGTGLPETYSGTIQTINNAALAISWNAAAARWEISFDVTGFSGFFVKTQVSILPLQLLRFSGNSVASCNQLQWQTADERNTKEFLIEKSVDGIAFHSLATRPAAGSGNNQYQYNDCSIASGKTFYRLKLIDNDGRFSYSSILSIDNSARLSLSIHPNPAKDLVLISSSDVSLIKTSVSVTDAAGRLVIQQVIGSFPHSLDIEKLPAGLYHLHFSNGETLKMVKEK</sequence>
<dbReference type="Gene3D" id="2.160.20.10">
    <property type="entry name" value="Single-stranded right-handed beta-helix, Pectin lyase-like"/>
    <property type="match status" value="1"/>
</dbReference>
<keyword evidence="1" id="KW-1133">Transmembrane helix</keyword>
<dbReference type="KEGG" id="fls:GLV81_04910"/>
<dbReference type="AlphaFoldDB" id="A0A6I6G5N8"/>
<dbReference type="InterPro" id="IPR006626">
    <property type="entry name" value="PbH1"/>
</dbReference>
<proteinExistence type="predicted"/>
<evidence type="ECO:0000313" key="4">
    <source>
        <dbReference type="Proteomes" id="UP000426027"/>
    </source>
</evidence>
<gene>
    <name evidence="3" type="ORF">GLV81_04910</name>
</gene>
<dbReference type="SMART" id="SM00710">
    <property type="entry name" value="PbH1"/>
    <property type="match status" value="4"/>
</dbReference>
<feature type="transmembrane region" description="Helical" evidence="1">
    <location>
        <begin position="9"/>
        <end position="29"/>
    </location>
</feature>
<dbReference type="SUPFAM" id="SSF51126">
    <property type="entry name" value="Pectin lyase-like"/>
    <property type="match status" value="1"/>
</dbReference>
<protein>
    <submittedName>
        <fullName evidence="3">T9SS type A sorting domain-containing protein</fullName>
    </submittedName>
</protein>
<evidence type="ECO:0000313" key="3">
    <source>
        <dbReference type="EMBL" id="QGW27527.1"/>
    </source>
</evidence>
<evidence type="ECO:0000259" key="2">
    <source>
        <dbReference type="Pfam" id="PF18962"/>
    </source>
</evidence>
<keyword evidence="1" id="KW-0812">Transmembrane</keyword>